<evidence type="ECO:0000259" key="14">
    <source>
        <dbReference type="PROSITE" id="PS50113"/>
    </source>
</evidence>
<dbReference type="NCBIfam" id="TIGR00229">
    <property type="entry name" value="sensory_box"/>
    <property type="match status" value="1"/>
</dbReference>
<feature type="compositionally biased region" description="Polar residues" evidence="12">
    <location>
        <begin position="1"/>
        <end position="13"/>
    </location>
</feature>
<keyword evidence="5" id="KW-0288">FMN</keyword>
<dbReference type="Pfam" id="PF07536">
    <property type="entry name" value="HWE_HK"/>
    <property type="match status" value="1"/>
</dbReference>
<dbReference type="Gene3D" id="3.30.450.20">
    <property type="entry name" value="PAS domain"/>
    <property type="match status" value="1"/>
</dbReference>
<dbReference type="EMBL" id="BBPI01000034">
    <property type="protein sequence ID" value="GAM00450.1"/>
    <property type="molecule type" value="Genomic_DNA"/>
</dbReference>
<dbReference type="eggNOG" id="COG2203">
    <property type="taxonomic scope" value="Bacteria"/>
</dbReference>
<keyword evidence="3" id="KW-0597">Phosphoprotein</keyword>
<name>A0A0A1W4T8_9SPHN</name>
<evidence type="ECO:0000256" key="10">
    <source>
        <dbReference type="ARBA" id="ARBA00022840"/>
    </source>
</evidence>
<dbReference type="Gene3D" id="3.30.565.10">
    <property type="entry name" value="Histidine kinase-like ATPase, C-terminal domain"/>
    <property type="match status" value="1"/>
</dbReference>
<feature type="domain" description="PAS" evidence="13">
    <location>
        <begin position="200"/>
        <end position="270"/>
    </location>
</feature>
<organism evidence="15 16">
    <name type="scientific">Sphingomonas parapaucimobilis NBRC 15100</name>
    <dbReference type="NCBI Taxonomy" id="1219049"/>
    <lineage>
        <taxon>Bacteria</taxon>
        <taxon>Pseudomonadati</taxon>
        <taxon>Pseudomonadota</taxon>
        <taxon>Alphaproteobacteria</taxon>
        <taxon>Sphingomonadales</taxon>
        <taxon>Sphingomonadaceae</taxon>
        <taxon>Sphingomonas</taxon>
    </lineage>
</organism>
<dbReference type="FunFam" id="3.30.450.20:FF:000099">
    <property type="entry name" value="Sensory box sensor histidine kinase"/>
    <property type="match status" value="1"/>
</dbReference>
<dbReference type="InterPro" id="IPR000700">
    <property type="entry name" value="PAS-assoc_C"/>
</dbReference>
<evidence type="ECO:0000256" key="4">
    <source>
        <dbReference type="ARBA" id="ARBA00022630"/>
    </source>
</evidence>
<dbReference type="SMART" id="SM00091">
    <property type="entry name" value="PAS"/>
    <property type="match status" value="1"/>
</dbReference>
<dbReference type="PROSITE" id="PS50113">
    <property type="entry name" value="PAC"/>
    <property type="match status" value="1"/>
</dbReference>
<evidence type="ECO:0000256" key="11">
    <source>
        <dbReference type="ARBA" id="ARBA00023026"/>
    </source>
</evidence>
<dbReference type="InterPro" id="IPR036890">
    <property type="entry name" value="HATPase_C_sf"/>
</dbReference>
<dbReference type="InterPro" id="IPR011102">
    <property type="entry name" value="Sig_transdc_His_kinase_HWE"/>
</dbReference>
<dbReference type="Proteomes" id="UP000032305">
    <property type="component" value="Unassembled WGS sequence"/>
</dbReference>
<reference evidence="15 16" key="1">
    <citation type="submission" date="2014-11" db="EMBL/GenBank/DDBJ databases">
        <title>Whole genome shotgun sequence of Sphingomonas parapaucimobilis NBRC 15100.</title>
        <authorList>
            <person name="Katano-Makiyama Y."/>
            <person name="Hosoyama A."/>
            <person name="Hashimoto M."/>
            <person name="Hosoyama Y."/>
            <person name="Noguchi M."/>
            <person name="Numata M."/>
            <person name="Tsuchikane K."/>
            <person name="Hirakata S."/>
            <person name="Uohara A."/>
            <person name="Shimodaira J."/>
            <person name="Ohji S."/>
            <person name="Ichikawa N."/>
            <person name="Kimura A."/>
            <person name="Yamazoe A."/>
            <person name="Fujita N."/>
        </authorList>
    </citation>
    <scope>NUCLEOTIDE SEQUENCE [LARGE SCALE GENOMIC DNA]</scope>
    <source>
        <strain evidence="15 16">NBRC 15100</strain>
    </source>
</reference>
<dbReference type="InterPro" id="IPR000014">
    <property type="entry name" value="PAS"/>
</dbReference>
<dbReference type="eggNOG" id="COG3920">
    <property type="taxonomic scope" value="Bacteria"/>
</dbReference>
<comment type="caution">
    <text evidence="15">The sequence shown here is derived from an EMBL/GenBank/DDBJ whole genome shotgun (WGS) entry which is preliminary data.</text>
</comment>
<evidence type="ECO:0000313" key="16">
    <source>
        <dbReference type="Proteomes" id="UP000032305"/>
    </source>
</evidence>
<keyword evidence="8" id="KW-0547">Nucleotide-binding</keyword>
<dbReference type="PROSITE" id="PS50112">
    <property type="entry name" value="PAS"/>
    <property type="match status" value="1"/>
</dbReference>
<dbReference type="AlphaFoldDB" id="A0A0A1W4T8"/>
<keyword evidence="16" id="KW-1185">Reference proteome</keyword>
<evidence type="ECO:0000256" key="12">
    <source>
        <dbReference type="SAM" id="MobiDB-lite"/>
    </source>
</evidence>
<evidence type="ECO:0000256" key="3">
    <source>
        <dbReference type="ARBA" id="ARBA00022553"/>
    </source>
</evidence>
<feature type="region of interest" description="Disordered" evidence="12">
    <location>
        <begin position="1"/>
        <end position="21"/>
    </location>
</feature>
<feature type="domain" description="PAC" evidence="14">
    <location>
        <begin position="272"/>
        <end position="325"/>
    </location>
</feature>
<dbReference type="Pfam" id="PF13185">
    <property type="entry name" value="GAF_2"/>
    <property type="match status" value="1"/>
</dbReference>
<dbReference type="Gene3D" id="3.30.450.40">
    <property type="match status" value="1"/>
</dbReference>
<evidence type="ECO:0000259" key="13">
    <source>
        <dbReference type="PROSITE" id="PS50112"/>
    </source>
</evidence>
<protein>
    <recommendedName>
        <fullName evidence="2">histidine kinase</fullName>
        <ecNumber evidence="2">2.7.13.3</ecNumber>
    </recommendedName>
</protein>
<evidence type="ECO:0000256" key="9">
    <source>
        <dbReference type="ARBA" id="ARBA00022777"/>
    </source>
</evidence>
<keyword evidence="4" id="KW-0285">Flavoprotein</keyword>
<dbReference type="InterPro" id="IPR035965">
    <property type="entry name" value="PAS-like_dom_sf"/>
</dbReference>
<keyword evidence="7" id="KW-0677">Repeat</keyword>
<evidence type="ECO:0000256" key="1">
    <source>
        <dbReference type="ARBA" id="ARBA00000085"/>
    </source>
</evidence>
<dbReference type="SMART" id="SM00911">
    <property type="entry name" value="HWE_HK"/>
    <property type="match status" value="1"/>
</dbReference>
<evidence type="ECO:0000256" key="7">
    <source>
        <dbReference type="ARBA" id="ARBA00022737"/>
    </source>
</evidence>
<evidence type="ECO:0000256" key="6">
    <source>
        <dbReference type="ARBA" id="ARBA00022679"/>
    </source>
</evidence>
<dbReference type="Pfam" id="PF08447">
    <property type="entry name" value="PAS_3"/>
    <property type="match status" value="1"/>
</dbReference>
<dbReference type="GO" id="GO:0005524">
    <property type="term" value="F:ATP binding"/>
    <property type="evidence" value="ECO:0007669"/>
    <property type="project" value="UniProtKB-KW"/>
</dbReference>
<dbReference type="GO" id="GO:0004673">
    <property type="term" value="F:protein histidine kinase activity"/>
    <property type="evidence" value="ECO:0007669"/>
    <property type="project" value="UniProtKB-EC"/>
</dbReference>
<evidence type="ECO:0000256" key="2">
    <source>
        <dbReference type="ARBA" id="ARBA00012438"/>
    </source>
</evidence>
<dbReference type="CDD" id="cd00130">
    <property type="entry name" value="PAS"/>
    <property type="match status" value="1"/>
</dbReference>
<dbReference type="InterPro" id="IPR013655">
    <property type="entry name" value="PAS_fold_3"/>
</dbReference>
<dbReference type="PANTHER" id="PTHR41523:SF7">
    <property type="entry name" value="HISTIDINE KINASE"/>
    <property type="match status" value="1"/>
</dbReference>
<proteinExistence type="predicted"/>
<evidence type="ECO:0000313" key="15">
    <source>
        <dbReference type="EMBL" id="GAM00450.1"/>
    </source>
</evidence>
<dbReference type="SMART" id="SM00065">
    <property type="entry name" value="GAF"/>
    <property type="match status" value="1"/>
</dbReference>
<dbReference type="OrthoDB" id="9760752at2"/>
<accession>A0A0A1W4T8</accession>
<dbReference type="InterPro" id="IPR029016">
    <property type="entry name" value="GAF-like_dom_sf"/>
</dbReference>
<keyword evidence="11" id="KW-0843">Virulence</keyword>
<dbReference type="EC" id="2.7.13.3" evidence="2"/>
<evidence type="ECO:0000256" key="8">
    <source>
        <dbReference type="ARBA" id="ARBA00022741"/>
    </source>
</evidence>
<sequence>MTELASLQGQTPLSAPPRGPLPHDSHVLAGINRILQEALRASTEEELGQLCLAVAEDLTGAAFSFFGERRDSHDRLDHIAISERGWAAYAGNDPDFNQRELPNGMKIHGIFGQVILQDRSMIVNDPANHPDRVGTPEGHPMLRNFLGVPLRRDGETFAMFALGNHPTGFTERERAIAEELAPAIVQALLRKRAEVASRASQRRLLSLIEGIPQLVWTATRDGQWTWVSPQWVAMTGLSVEESLGLGWLAAVHPDDRDAARRFWNGAGEHGELAMEGRLRHGQTGRYRWFKTRATPVRDDHGTIVEWFGTSTDIDTLRRLRERQETLVAELQHRVRNILTIVRSIFTRTVESGGPIDEISDHFRGRLDSLARTQVVATQTRSGRVDLENLIRDELLGVGAIEDDRLSIEGPDISLPADTAETMGLAIHELTTNALKYGALRHPAGRLSIAWAIELKSNSECELIVKWDETGVPAMPVPPVRQGFGTELIREALPYGLGARTRLEFRGGGVLCVITLPWAVDDVDASNRSTEG</sequence>
<keyword evidence="10" id="KW-0067">ATP-binding</keyword>
<dbReference type="SUPFAM" id="SSF55781">
    <property type="entry name" value="GAF domain-like"/>
    <property type="match status" value="1"/>
</dbReference>
<comment type="catalytic activity">
    <reaction evidence="1">
        <text>ATP + protein L-histidine = ADP + protein N-phospho-L-histidine.</text>
        <dbReference type="EC" id="2.7.13.3"/>
    </reaction>
</comment>
<evidence type="ECO:0000256" key="5">
    <source>
        <dbReference type="ARBA" id="ARBA00022643"/>
    </source>
</evidence>
<dbReference type="SUPFAM" id="SSF55785">
    <property type="entry name" value="PYP-like sensor domain (PAS domain)"/>
    <property type="match status" value="1"/>
</dbReference>
<gene>
    <name evidence="15" type="ORF">SP5_034_00220</name>
</gene>
<dbReference type="InterPro" id="IPR003018">
    <property type="entry name" value="GAF"/>
</dbReference>
<keyword evidence="6" id="KW-0808">Transferase</keyword>
<dbReference type="PANTHER" id="PTHR41523">
    <property type="entry name" value="TWO-COMPONENT SYSTEM SENSOR PROTEIN"/>
    <property type="match status" value="1"/>
</dbReference>
<keyword evidence="9" id="KW-0418">Kinase</keyword>